<dbReference type="GO" id="GO:0005737">
    <property type="term" value="C:cytoplasm"/>
    <property type="evidence" value="ECO:0007669"/>
    <property type="project" value="UniProtKB-SubCell"/>
</dbReference>
<protein>
    <recommendedName>
        <fullName evidence="6">NAD kinase</fullName>
        <ecNumber evidence="6">2.7.1.23</ecNumber>
    </recommendedName>
    <alternativeName>
        <fullName evidence="6">ATP-dependent NAD kinase</fullName>
    </alternativeName>
</protein>
<comment type="subcellular location">
    <subcellularLocation>
        <location evidence="6">Cytoplasm</location>
    </subcellularLocation>
</comment>
<dbReference type="Proteomes" id="UP000778951">
    <property type="component" value="Unassembled WGS sequence"/>
</dbReference>
<reference evidence="7" key="1">
    <citation type="submission" date="2020-03" db="EMBL/GenBank/DDBJ databases">
        <title>Spirochaetal bacteria isolated from arthropods constitute a novel genus Entomospira genus novum within the order Spirochaetales.</title>
        <authorList>
            <person name="Grana-Miraglia L."/>
            <person name="Sikutova S."/>
            <person name="Fingerle V."/>
            <person name="Sing A."/>
            <person name="Castillo-Ramirez S."/>
            <person name="Margos G."/>
            <person name="Rudolf I."/>
        </authorList>
    </citation>
    <scope>NUCLEOTIDE SEQUENCE</scope>
    <source>
        <strain evidence="7">BR149</strain>
    </source>
</reference>
<comment type="caution">
    <text evidence="7">The sequence shown here is derived from an EMBL/GenBank/DDBJ whole genome shotgun (WGS) entry which is preliminary data.</text>
</comment>
<keyword evidence="6" id="KW-0547">Nucleotide-binding</keyword>
<feature type="binding site" evidence="6">
    <location>
        <position position="211"/>
    </location>
    <ligand>
        <name>NAD(+)</name>
        <dbReference type="ChEBI" id="CHEBI:57540"/>
    </ligand>
</feature>
<dbReference type="EC" id="2.7.1.23" evidence="6"/>
<dbReference type="AlphaFoldDB" id="A0A968GGP5"/>
<keyword evidence="6" id="KW-0963">Cytoplasm</keyword>
<keyword evidence="2 6" id="KW-0418">Kinase</keyword>
<comment type="function">
    <text evidence="6">Involved in the regulation of the intracellular balance of NAD and NADP, and is a key enzyme in the biosynthesis of NADP. Catalyzes specifically the phosphorylation on 2'-hydroxyl of the adenosine moiety of NAD to yield NADP.</text>
</comment>
<evidence type="ECO:0000256" key="6">
    <source>
        <dbReference type="HAMAP-Rule" id="MF_00361"/>
    </source>
</evidence>
<dbReference type="GO" id="GO:0051287">
    <property type="term" value="F:NAD binding"/>
    <property type="evidence" value="ECO:0007669"/>
    <property type="project" value="UniProtKB-ARBA"/>
</dbReference>
<evidence type="ECO:0000256" key="4">
    <source>
        <dbReference type="ARBA" id="ARBA00023027"/>
    </source>
</evidence>
<keyword evidence="1 6" id="KW-0808">Transferase</keyword>
<dbReference type="GO" id="GO:0046872">
    <property type="term" value="F:metal ion binding"/>
    <property type="evidence" value="ECO:0007669"/>
    <property type="project" value="UniProtKB-UniRule"/>
</dbReference>
<name>A0A968GGP5_9SPIO</name>
<accession>A0A968GGP5</accession>
<comment type="similarity">
    <text evidence="6">Belongs to the NAD kinase family.</text>
</comment>
<feature type="binding site" evidence="6">
    <location>
        <begin position="73"/>
        <end position="74"/>
    </location>
    <ligand>
        <name>NAD(+)</name>
        <dbReference type="ChEBI" id="CHEBI:57540"/>
    </ligand>
</feature>
<proteinExistence type="inferred from homology"/>
<evidence type="ECO:0000313" key="7">
    <source>
        <dbReference type="EMBL" id="NIZ68717.1"/>
    </source>
</evidence>
<comment type="caution">
    <text evidence="6">Lacks conserved residue(s) required for the propagation of feature annotation.</text>
</comment>
<gene>
    <name evidence="6" type="primary">nadK</name>
    <name evidence="7" type="ORF">HCT48_00570</name>
</gene>
<dbReference type="EMBL" id="JAATLM010000001">
    <property type="protein sequence ID" value="NIZ68717.1"/>
    <property type="molecule type" value="Genomic_DNA"/>
</dbReference>
<dbReference type="HAMAP" id="MF_00361">
    <property type="entry name" value="NAD_kinase"/>
    <property type="match status" value="1"/>
</dbReference>
<dbReference type="Gene3D" id="2.60.200.30">
    <property type="entry name" value="Probable inorganic polyphosphate/atp-NAD kinase, domain 2"/>
    <property type="match status" value="1"/>
</dbReference>
<evidence type="ECO:0000256" key="5">
    <source>
        <dbReference type="ARBA" id="ARBA00047925"/>
    </source>
</evidence>
<feature type="binding site" evidence="6">
    <location>
        <begin position="147"/>
        <end position="148"/>
    </location>
    <ligand>
        <name>NAD(+)</name>
        <dbReference type="ChEBI" id="CHEBI:57540"/>
    </ligand>
</feature>
<dbReference type="GO" id="GO:0003951">
    <property type="term" value="F:NAD+ kinase activity"/>
    <property type="evidence" value="ECO:0007669"/>
    <property type="project" value="UniProtKB-UniRule"/>
</dbReference>
<keyword evidence="3 6" id="KW-0521">NADP</keyword>
<dbReference type="InterPro" id="IPR017438">
    <property type="entry name" value="ATP-NAD_kinase_N"/>
</dbReference>
<dbReference type="GO" id="GO:0019674">
    <property type="term" value="P:NAD+ metabolic process"/>
    <property type="evidence" value="ECO:0007669"/>
    <property type="project" value="InterPro"/>
</dbReference>
<dbReference type="PANTHER" id="PTHR20275">
    <property type="entry name" value="NAD KINASE"/>
    <property type="match status" value="1"/>
</dbReference>
<dbReference type="InterPro" id="IPR016064">
    <property type="entry name" value="NAD/diacylglycerol_kinase_sf"/>
</dbReference>
<dbReference type="InterPro" id="IPR002504">
    <property type="entry name" value="NADK"/>
</dbReference>
<feature type="binding site" evidence="6">
    <location>
        <position position="78"/>
    </location>
    <ligand>
        <name>NAD(+)</name>
        <dbReference type="ChEBI" id="CHEBI:57540"/>
    </ligand>
</feature>
<dbReference type="GO" id="GO:0005524">
    <property type="term" value="F:ATP binding"/>
    <property type="evidence" value="ECO:0007669"/>
    <property type="project" value="UniProtKB-KW"/>
</dbReference>
<dbReference type="SUPFAM" id="SSF111331">
    <property type="entry name" value="NAD kinase/diacylglycerol kinase-like"/>
    <property type="match status" value="1"/>
</dbReference>
<dbReference type="Gene3D" id="3.40.50.10330">
    <property type="entry name" value="Probable inorganic polyphosphate/atp-NAD kinase, domain 1"/>
    <property type="match status" value="1"/>
</dbReference>
<dbReference type="GO" id="GO:0006741">
    <property type="term" value="P:NADP+ biosynthetic process"/>
    <property type="evidence" value="ECO:0007669"/>
    <property type="project" value="UniProtKB-UniRule"/>
</dbReference>
<feature type="active site" description="Proton acceptor" evidence="6">
    <location>
        <position position="73"/>
    </location>
</feature>
<dbReference type="PANTHER" id="PTHR20275:SF0">
    <property type="entry name" value="NAD KINASE"/>
    <property type="match status" value="1"/>
</dbReference>
<dbReference type="InterPro" id="IPR017437">
    <property type="entry name" value="ATP-NAD_kinase_PpnK-typ_C"/>
</dbReference>
<comment type="catalytic activity">
    <reaction evidence="5 6">
        <text>NAD(+) + ATP = ADP + NADP(+) + H(+)</text>
        <dbReference type="Rhea" id="RHEA:18629"/>
        <dbReference type="ChEBI" id="CHEBI:15378"/>
        <dbReference type="ChEBI" id="CHEBI:30616"/>
        <dbReference type="ChEBI" id="CHEBI:57540"/>
        <dbReference type="ChEBI" id="CHEBI:58349"/>
        <dbReference type="ChEBI" id="CHEBI:456216"/>
        <dbReference type="EC" id="2.7.1.23"/>
    </reaction>
</comment>
<keyword evidence="6" id="KW-0067">ATP-binding</keyword>
<organism evidence="7 8">
    <name type="scientific">Entomospira culicis</name>
    <dbReference type="NCBI Taxonomy" id="2719989"/>
    <lineage>
        <taxon>Bacteria</taxon>
        <taxon>Pseudomonadati</taxon>
        <taxon>Spirochaetota</taxon>
        <taxon>Spirochaetia</taxon>
        <taxon>Spirochaetales</taxon>
        <taxon>Spirochaetaceae</taxon>
        <taxon>Entomospira</taxon>
    </lineage>
</organism>
<keyword evidence="4 6" id="KW-0520">NAD</keyword>
<dbReference type="Pfam" id="PF20143">
    <property type="entry name" value="NAD_kinase_C"/>
    <property type="match status" value="1"/>
</dbReference>
<evidence type="ECO:0000256" key="1">
    <source>
        <dbReference type="ARBA" id="ARBA00022679"/>
    </source>
</evidence>
<evidence type="ECO:0000256" key="2">
    <source>
        <dbReference type="ARBA" id="ARBA00022777"/>
    </source>
</evidence>
<evidence type="ECO:0000256" key="3">
    <source>
        <dbReference type="ARBA" id="ARBA00022857"/>
    </source>
</evidence>
<dbReference type="RefSeq" id="WP_167694824.1">
    <property type="nucleotide sequence ID" value="NZ_CP118181.1"/>
</dbReference>
<evidence type="ECO:0000313" key="8">
    <source>
        <dbReference type="Proteomes" id="UP000778951"/>
    </source>
</evidence>
<feature type="binding site" evidence="6">
    <location>
        <position position="174"/>
    </location>
    <ligand>
        <name>NAD(+)</name>
        <dbReference type="ChEBI" id="CHEBI:57540"/>
    </ligand>
</feature>
<comment type="cofactor">
    <cofactor evidence="6">
        <name>a divalent metal cation</name>
        <dbReference type="ChEBI" id="CHEBI:60240"/>
    </cofactor>
</comment>
<keyword evidence="8" id="KW-1185">Reference proteome</keyword>
<sequence length="300" mass="32147">MIHPLGEASSRSTMQILLIYNEKMKATHLLSAVHTFLLSKDACSITVLSLSQLNIYTAEASDASSLAIVLGGDGTILRASLCLHALAIPILAIHAGTVGFLAEHGAVSWQEAIDDFLSGKLPFLSAPMLAMEVYQQEKFAQRLLAINEVAITSVGRKLLAMTFKVGSSPTMRVRAEGLVLSTPTGSTGYSLTLGAPIISPSAKVLLLQAIAPFDLSARPIIFDEADVVWVEVASEDGLLLLRDGEGVEIASGAWEFRLGLASERVLWAVGEQREALFYQALQKKLGWFTLYPGASVCCKS</sequence>
<dbReference type="Pfam" id="PF01513">
    <property type="entry name" value="NAD_kinase"/>
    <property type="match status" value="1"/>
</dbReference>